<protein>
    <submittedName>
        <fullName evidence="1">Uncharacterized protein</fullName>
    </submittedName>
</protein>
<dbReference type="Proteomes" id="UP000433737">
    <property type="component" value="Unassembled WGS sequence"/>
</dbReference>
<dbReference type="EMBL" id="CABWMH010000034">
    <property type="protein sequence ID" value="VXC37755.1"/>
    <property type="molecule type" value="Genomic_DNA"/>
</dbReference>
<accession>A0AAX3JAC4</accession>
<reference evidence="1 2" key="1">
    <citation type="submission" date="2019-10" db="EMBL/GenBank/DDBJ databases">
        <authorList>
            <person name="Karimi E."/>
        </authorList>
    </citation>
    <scope>NUCLEOTIDE SEQUENCE [LARGE SCALE GENOMIC DNA]</scope>
    <source>
        <strain evidence="1">Pantoea sp. 111</strain>
    </source>
</reference>
<organism evidence="1 2">
    <name type="scientific">Pantoea brenneri</name>
    <dbReference type="NCBI Taxonomy" id="472694"/>
    <lineage>
        <taxon>Bacteria</taxon>
        <taxon>Pseudomonadati</taxon>
        <taxon>Pseudomonadota</taxon>
        <taxon>Gammaproteobacteria</taxon>
        <taxon>Enterobacterales</taxon>
        <taxon>Erwiniaceae</taxon>
        <taxon>Pantoea</taxon>
    </lineage>
</organism>
<dbReference type="RefSeq" id="WP_159222843.1">
    <property type="nucleotide sequence ID" value="NZ_LR733469.1"/>
</dbReference>
<evidence type="ECO:0000313" key="2">
    <source>
        <dbReference type="Proteomes" id="UP000433737"/>
    </source>
</evidence>
<sequence length="121" mass="13238">MSAEKTLSAQSAAVNTDVNHECEPVRMDVIKEIAAMSAETERPALIWGNTDRATVAAEALWVFARRTGLDGCGDDAITTVQDLIANLMHLCEQEGITGKETTFMEMVCMAEMHYQAELEGE</sequence>
<evidence type="ECO:0000313" key="1">
    <source>
        <dbReference type="EMBL" id="VXC37755.1"/>
    </source>
</evidence>
<proteinExistence type="predicted"/>
<gene>
    <name evidence="1" type="ORF">PANT111_40092</name>
</gene>
<comment type="caution">
    <text evidence="1">The sequence shown here is derived from an EMBL/GenBank/DDBJ whole genome shotgun (WGS) entry which is preliminary data.</text>
</comment>
<name>A0AAX3JAC4_9GAMM</name>
<dbReference type="AlphaFoldDB" id="A0AAX3JAC4"/>